<dbReference type="RefSeq" id="WP_085424166.1">
    <property type="nucleotide sequence ID" value="NZ_FXAF01000011.1"/>
</dbReference>
<sequence>MSPVIVWSIILGLLVVLAYYVTRLAGKDQGGNRHDTGLAILEFGRAFPEEAIRSLHTTADGEAIFVRLHDNKAGFMRSHRNHYACHLIEPGRVRVMPLPNARGFSVEFLDAPSQNGTFVFATEKEAAEVSLWLLDNYVNVADREVDEHKAETFSDGITPDRAT</sequence>
<gene>
    <name evidence="1" type="ORF">SAMN02982989_3473</name>
</gene>
<organism evidence="1 2">
    <name type="scientific">Xaviernesmea oryzae</name>
    <dbReference type="NCBI Taxonomy" id="464029"/>
    <lineage>
        <taxon>Bacteria</taxon>
        <taxon>Pseudomonadati</taxon>
        <taxon>Pseudomonadota</taxon>
        <taxon>Alphaproteobacteria</taxon>
        <taxon>Hyphomicrobiales</taxon>
        <taxon>Rhizobiaceae</taxon>
        <taxon>Rhizobium/Agrobacterium group</taxon>
        <taxon>Xaviernesmea</taxon>
    </lineage>
</organism>
<proteinExistence type="predicted"/>
<dbReference type="Proteomes" id="UP000192903">
    <property type="component" value="Unassembled WGS sequence"/>
</dbReference>
<evidence type="ECO:0000313" key="1">
    <source>
        <dbReference type="EMBL" id="SMF66469.1"/>
    </source>
</evidence>
<accession>A0A1X7G9U4</accession>
<dbReference type="EMBL" id="FXAF01000011">
    <property type="protein sequence ID" value="SMF66469.1"/>
    <property type="molecule type" value="Genomic_DNA"/>
</dbReference>
<name>A0A1X7G9U4_9HYPH</name>
<protein>
    <submittedName>
        <fullName evidence="1">Uncharacterized protein</fullName>
    </submittedName>
</protein>
<keyword evidence="2" id="KW-1185">Reference proteome</keyword>
<dbReference type="OrthoDB" id="8445114at2"/>
<reference evidence="2" key="1">
    <citation type="submission" date="2017-04" db="EMBL/GenBank/DDBJ databases">
        <authorList>
            <person name="Varghese N."/>
            <person name="Submissions S."/>
        </authorList>
    </citation>
    <scope>NUCLEOTIDE SEQUENCE [LARGE SCALE GENOMIC DNA]</scope>
    <source>
        <strain evidence="2">B4P</strain>
    </source>
</reference>
<dbReference type="STRING" id="464029.SAMN02982989_3473"/>
<dbReference type="AlphaFoldDB" id="A0A1X7G9U4"/>
<evidence type="ECO:0000313" key="2">
    <source>
        <dbReference type="Proteomes" id="UP000192903"/>
    </source>
</evidence>